<evidence type="ECO:0000313" key="9">
    <source>
        <dbReference type="Proteomes" id="UP000280346"/>
    </source>
</evidence>
<dbReference type="Gene3D" id="3.30.450.20">
    <property type="entry name" value="PAS domain"/>
    <property type="match status" value="1"/>
</dbReference>
<accession>A0A433JEM7</accession>
<gene>
    <name evidence="8" type="ORF">EJ913_04800</name>
</gene>
<organism evidence="8 9">
    <name type="scientific">Azospirillum doebereinerae</name>
    <dbReference type="NCBI Taxonomy" id="92933"/>
    <lineage>
        <taxon>Bacteria</taxon>
        <taxon>Pseudomonadati</taxon>
        <taxon>Pseudomonadota</taxon>
        <taxon>Alphaproteobacteria</taxon>
        <taxon>Rhodospirillales</taxon>
        <taxon>Azospirillaceae</taxon>
        <taxon>Azospirillum</taxon>
    </lineage>
</organism>
<protein>
    <submittedName>
        <fullName evidence="8">Chemotaxis protein</fullName>
    </submittedName>
</protein>
<evidence type="ECO:0000259" key="7">
    <source>
        <dbReference type="Pfam" id="PF17200"/>
    </source>
</evidence>
<comment type="subcellular location">
    <subcellularLocation>
        <location evidence="1">Cell membrane</location>
        <topology evidence="1">Multi-pass membrane protein</topology>
    </subcellularLocation>
</comment>
<keyword evidence="4 6" id="KW-1133">Transmembrane helix</keyword>
<evidence type="ECO:0000256" key="1">
    <source>
        <dbReference type="ARBA" id="ARBA00004651"/>
    </source>
</evidence>
<keyword evidence="2" id="KW-1003">Cell membrane</keyword>
<name>A0A433JEM7_9PROT</name>
<evidence type="ECO:0000256" key="4">
    <source>
        <dbReference type="ARBA" id="ARBA00022989"/>
    </source>
</evidence>
<dbReference type="AlphaFoldDB" id="A0A433JEM7"/>
<feature type="transmembrane region" description="Helical" evidence="6">
    <location>
        <begin position="20"/>
        <end position="40"/>
    </location>
</feature>
<dbReference type="Pfam" id="PF17200">
    <property type="entry name" value="sCache_2"/>
    <property type="match status" value="1"/>
</dbReference>
<evidence type="ECO:0000256" key="5">
    <source>
        <dbReference type="ARBA" id="ARBA00023136"/>
    </source>
</evidence>
<reference evidence="8 9" key="1">
    <citation type="submission" date="2018-12" db="EMBL/GenBank/DDBJ databases">
        <authorList>
            <person name="Yang Y."/>
        </authorList>
    </citation>
    <scope>NUCLEOTIDE SEQUENCE [LARGE SCALE GENOMIC DNA]</scope>
    <source>
        <strain evidence="8 9">GSF71</strain>
    </source>
</reference>
<dbReference type="OrthoDB" id="8454481at2"/>
<evidence type="ECO:0000256" key="3">
    <source>
        <dbReference type="ARBA" id="ARBA00022692"/>
    </source>
</evidence>
<dbReference type="Proteomes" id="UP000280346">
    <property type="component" value="Unassembled WGS sequence"/>
</dbReference>
<keyword evidence="3 6" id="KW-0812">Transmembrane</keyword>
<feature type="domain" description="Single Cache" evidence="7">
    <location>
        <begin position="74"/>
        <end position="163"/>
    </location>
</feature>
<dbReference type="EMBL" id="RZIJ01000002">
    <property type="protein sequence ID" value="RUQ75264.1"/>
    <property type="molecule type" value="Genomic_DNA"/>
</dbReference>
<keyword evidence="9" id="KW-1185">Reference proteome</keyword>
<evidence type="ECO:0000256" key="6">
    <source>
        <dbReference type="SAM" id="Phobius"/>
    </source>
</evidence>
<comment type="caution">
    <text evidence="8">The sequence shown here is derived from an EMBL/GenBank/DDBJ whole genome shotgun (WGS) entry which is preliminary data.</text>
</comment>
<proteinExistence type="predicted"/>
<dbReference type="InterPro" id="IPR033480">
    <property type="entry name" value="sCache_2"/>
</dbReference>
<dbReference type="CDD" id="cd18774">
    <property type="entry name" value="PDC2_HK_sensor"/>
    <property type="match status" value="1"/>
</dbReference>
<evidence type="ECO:0000256" key="2">
    <source>
        <dbReference type="ARBA" id="ARBA00022475"/>
    </source>
</evidence>
<dbReference type="GO" id="GO:0005886">
    <property type="term" value="C:plasma membrane"/>
    <property type="evidence" value="ECO:0007669"/>
    <property type="project" value="UniProtKB-SubCell"/>
</dbReference>
<sequence>MLTAPLVHPECLMHRLNGRLHRHTLLTVIPVLLLLLVIALTAGAPARTRGTDAEAGAMLDRAERYLNRNGVGAAPGVFADHEGGFIDRDLYPMLLDRDGVMVAHGWTPSLNGSNLTDLRDADGKPFMREALDGVERQGRADVTYRWLDPLSGQIARKTMHARRLVLNGKPYTLAVGVYR</sequence>
<keyword evidence="5 6" id="KW-0472">Membrane</keyword>
<evidence type="ECO:0000313" key="8">
    <source>
        <dbReference type="EMBL" id="RUQ75264.1"/>
    </source>
</evidence>